<dbReference type="PANTHER" id="PTHR10543">
    <property type="entry name" value="BETA-CAROTENE DIOXYGENASE"/>
    <property type="match status" value="1"/>
</dbReference>
<gene>
    <name evidence="5" type="ORF">THAOC_06604</name>
</gene>
<evidence type="ECO:0000256" key="1">
    <source>
        <dbReference type="ARBA" id="ARBA00006787"/>
    </source>
</evidence>
<comment type="cofactor">
    <cofactor evidence="4">
        <name>Fe(2+)</name>
        <dbReference type="ChEBI" id="CHEBI:29033"/>
    </cofactor>
    <text evidence="4">Binds 1 Fe(2+) ion per subunit.</text>
</comment>
<comment type="similarity">
    <text evidence="1">Belongs to the carotenoid oxygenase family.</text>
</comment>
<keyword evidence="2 4" id="KW-0479">Metal-binding</keyword>
<sequence>HNSARTLYAARPSGSMHAQMERWTRLSILPLLLLLIADSWAFSPCHLLGHRDATCSSRSASVELESTPVGISTAVDESRHDVIGSTQTRPARSLSTSPKLRDAFLAGIHPEESQDELGRGDFIFSDWRRAWYTYGSCDTLSREEYESGDFVVDPFTGEADYEIDAIDGELPADLVGVLYRNGPGKFGVAGDRVQHILDADGLVLRFEFSSPEETSFRQFGGAKQTSRIRFTSRFVETEGFIEEREKKEFTKRGTFGTAPRGKVNLFGKTFGDEPKKAGLNSDPEKSSLTSRILANAGSVDIKNTSNTQVIAFGGKLLSLWEAGLPYNLDPVTLETIGQVKMNDPDRVTESKLAVKAIENIPAEFQPDFLGGEAYTAHPKMCPRTGHLVGWRWAQDTSDGSMEVTFTEYSPEGFKVVAEATHKLEKCSLAPHDMVLTENFVVLKINALSMDQVSFLSGAKGPAECLGMDGRSPVRAFVFPRPTCKDSKMKPFVVNDIPACFSIHFSHGYEDEKTGNIISYFSGWPPSDSTSFLGAWGGFCPDYCDIPETFYWRLEIDPQGQKCVDLRVSPGAENVCAEHPVVHPGFVTRSPVFAYAQCCNVVGDASAPMGYAKLRLDGGIPPQNLKVGEKNEDVDVFWIGSRRFAGEPLVVPKRGANLEDETQAYLLGLVYDAAEDKSSLWVFDLERDLRDGPVARIWLKTALPHGLHGCFTQDSLQTSCFC</sequence>
<comment type="caution">
    <text evidence="5">The sequence shown here is derived from an EMBL/GenBank/DDBJ whole genome shotgun (WGS) entry which is preliminary data.</text>
</comment>
<accession>K0TEI6</accession>
<evidence type="ECO:0000256" key="4">
    <source>
        <dbReference type="PIRSR" id="PIRSR604294-1"/>
    </source>
</evidence>
<proteinExistence type="inferred from homology"/>
<keyword evidence="3 4" id="KW-0408">Iron</keyword>
<feature type="binding site" evidence="4">
    <location>
        <position position="707"/>
    </location>
    <ligand>
        <name>Fe cation</name>
        <dbReference type="ChEBI" id="CHEBI:24875"/>
        <note>catalytic</note>
    </ligand>
</feature>
<feature type="binding site" evidence="4">
    <location>
        <position position="431"/>
    </location>
    <ligand>
        <name>Fe cation</name>
        <dbReference type="ChEBI" id="CHEBI:24875"/>
        <note>catalytic</note>
    </ligand>
</feature>
<dbReference type="GO" id="GO:0046872">
    <property type="term" value="F:metal ion binding"/>
    <property type="evidence" value="ECO:0007669"/>
    <property type="project" value="UniProtKB-KW"/>
</dbReference>
<dbReference type="eggNOG" id="KOG1285">
    <property type="taxonomic scope" value="Eukaryota"/>
</dbReference>
<keyword evidence="6" id="KW-1185">Reference proteome</keyword>
<dbReference type="GO" id="GO:0010436">
    <property type="term" value="F:carotenoid dioxygenase activity"/>
    <property type="evidence" value="ECO:0007669"/>
    <property type="project" value="TreeGrafter"/>
</dbReference>
<dbReference type="OMA" id="CIDHPHV"/>
<evidence type="ECO:0000313" key="6">
    <source>
        <dbReference type="Proteomes" id="UP000266841"/>
    </source>
</evidence>
<feature type="non-terminal residue" evidence="5">
    <location>
        <position position="1"/>
    </location>
</feature>
<dbReference type="GO" id="GO:0016121">
    <property type="term" value="P:carotene catabolic process"/>
    <property type="evidence" value="ECO:0007669"/>
    <property type="project" value="TreeGrafter"/>
</dbReference>
<dbReference type="AlphaFoldDB" id="K0TEI6"/>
<name>K0TEI6_THAOC</name>
<evidence type="ECO:0000256" key="3">
    <source>
        <dbReference type="ARBA" id="ARBA00023004"/>
    </source>
</evidence>
<organism evidence="5 6">
    <name type="scientific">Thalassiosira oceanica</name>
    <name type="common">Marine diatom</name>
    <dbReference type="NCBI Taxonomy" id="159749"/>
    <lineage>
        <taxon>Eukaryota</taxon>
        <taxon>Sar</taxon>
        <taxon>Stramenopiles</taxon>
        <taxon>Ochrophyta</taxon>
        <taxon>Bacillariophyta</taxon>
        <taxon>Coscinodiscophyceae</taxon>
        <taxon>Thalassiosirophycidae</taxon>
        <taxon>Thalassiosirales</taxon>
        <taxon>Thalassiosiraceae</taxon>
        <taxon>Thalassiosira</taxon>
    </lineage>
</organism>
<dbReference type="PANTHER" id="PTHR10543:SF138">
    <property type="entry name" value="CAROTENOID OXYGENASE"/>
    <property type="match status" value="1"/>
</dbReference>
<dbReference type="InterPro" id="IPR004294">
    <property type="entry name" value="Carotenoid_Oase"/>
</dbReference>
<feature type="binding site" evidence="4">
    <location>
        <position position="377"/>
    </location>
    <ligand>
        <name>Fe cation</name>
        <dbReference type="ChEBI" id="CHEBI:24875"/>
        <note>catalytic</note>
    </ligand>
</feature>
<protein>
    <submittedName>
        <fullName evidence="5">Uncharacterized protein</fullName>
    </submittedName>
</protein>
<dbReference type="EMBL" id="AGNL01006610">
    <property type="protein sequence ID" value="EJK71911.1"/>
    <property type="molecule type" value="Genomic_DNA"/>
</dbReference>
<dbReference type="Proteomes" id="UP000266841">
    <property type="component" value="Unassembled WGS sequence"/>
</dbReference>
<dbReference type="Pfam" id="PF03055">
    <property type="entry name" value="RPE65"/>
    <property type="match status" value="1"/>
</dbReference>
<evidence type="ECO:0000256" key="2">
    <source>
        <dbReference type="ARBA" id="ARBA00022723"/>
    </source>
</evidence>
<evidence type="ECO:0000313" key="5">
    <source>
        <dbReference type="EMBL" id="EJK71911.1"/>
    </source>
</evidence>
<feature type="binding site" evidence="4">
    <location>
        <position position="503"/>
    </location>
    <ligand>
        <name>Fe cation</name>
        <dbReference type="ChEBI" id="CHEBI:24875"/>
        <note>catalytic</note>
    </ligand>
</feature>
<reference evidence="5 6" key="1">
    <citation type="journal article" date="2012" name="Genome Biol.">
        <title>Genome and low-iron response of an oceanic diatom adapted to chronic iron limitation.</title>
        <authorList>
            <person name="Lommer M."/>
            <person name="Specht M."/>
            <person name="Roy A.S."/>
            <person name="Kraemer L."/>
            <person name="Andreson R."/>
            <person name="Gutowska M.A."/>
            <person name="Wolf J."/>
            <person name="Bergner S.V."/>
            <person name="Schilhabel M.B."/>
            <person name="Klostermeier U.C."/>
            <person name="Beiko R.G."/>
            <person name="Rosenstiel P."/>
            <person name="Hippler M."/>
            <person name="Laroche J."/>
        </authorList>
    </citation>
    <scope>NUCLEOTIDE SEQUENCE [LARGE SCALE GENOMIC DNA]</scope>
    <source>
        <strain evidence="5 6">CCMP1005</strain>
    </source>
</reference>
<dbReference type="OrthoDB" id="37757at2759"/>